<dbReference type="PANTHER" id="PTHR13071:SF4">
    <property type="entry name" value="SMALL RIBOSOMAL SUBUNIT PROTEIN MS22"/>
    <property type="match status" value="1"/>
</dbReference>
<dbReference type="PANTHER" id="PTHR13071">
    <property type="entry name" value="MITOCHONDRIAL 28S RIBOSOMAL PROTEIN S22"/>
    <property type="match status" value="1"/>
</dbReference>
<dbReference type="Pfam" id="PF10245">
    <property type="entry name" value="MRP-S22"/>
    <property type="match status" value="1"/>
</dbReference>
<keyword evidence="2" id="KW-1185">Reference proteome</keyword>
<proteinExistence type="predicted"/>
<organism evidence="2 3">
    <name type="scientific">Petromyzon marinus</name>
    <name type="common">Sea lamprey</name>
    <dbReference type="NCBI Taxonomy" id="7757"/>
    <lineage>
        <taxon>Eukaryota</taxon>
        <taxon>Metazoa</taxon>
        <taxon>Chordata</taxon>
        <taxon>Craniata</taxon>
        <taxon>Vertebrata</taxon>
        <taxon>Cyclostomata</taxon>
        <taxon>Hyperoartia</taxon>
        <taxon>Petromyzontiformes</taxon>
        <taxon>Petromyzontidae</taxon>
        <taxon>Petromyzon</taxon>
    </lineage>
</organism>
<dbReference type="AlphaFoldDB" id="A0AAJ7XE54"/>
<sequence>MAARSLGLVSRLPAPLPALLLQLRRRRPGPTPRGMSGDPGAASLQFGDERVQSLLRRMTGLDLKKVFRPRRQALKPPKYKLMTDAQLQEVMRNAYSEAERALKPPPMLPERTPINDVLSQDTMLDGLEETPIVFTDISYSVPHRERFIVVREPDGTLRKASWEERDRMLQVYFPRPGRRIIPPAVFSGENLTALLSAQRHEYILNWCILQFEPDSHDYIRVHDYVYEDLYKRDATHTLHSTRHYPGLVWFLLKTRRIDSLLIDLIQRDRLEDAVDLVSIFHLLHPESPFSKEATLSRPEGIDLIQMFARLDAENGARIQLALQTHQEVPQETANKAT</sequence>
<evidence type="ECO:0000256" key="1">
    <source>
        <dbReference type="SAM" id="MobiDB-lite"/>
    </source>
</evidence>
<dbReference type="InterPro" id="IPR019374">
    <property type="entry name" value="Ribosomal_mS22"/>
</dbReference>
<dbReference type="GO" id="GO:0005763">
    <property type="term" value="C:mitochondrial small ribosomal subunit"/>
    <property type="evidence" value="ECO:0007669"/>
    <property type="project" value="TreeGrafter"/>
</dbReference>
<feature type="region of interest" description="Disordered" evidence="1">
    <location>
        <begin position="26"/>
        <end position="45"/>
    </location>
</feature>
<name>A0AAJ7XE54_PETMA</name>
<dbReference type="RefSeq" id="XP_032831111.1">
    <property type="nucleotide sequence ID" value="XM_032975220.1"/>
</dbReference>
<accession>A0AAJ7XE54</accession>
<dbReference type="KEGG" id="pmrn:116954575"/>
<dbReference type="Proteomes" id="UP001318040">
    <property type="component" value="Chromosome 3"/>
</dbReference>
<dbReference type="GO" id="GO:0003735">
    <property type="term" value="F:structural constituent of ribosome"/>
    <property type="evidence" value="ECO:0007669"/>
    <property type="project" value="TreeGrafter"/>
</dbReference>
<keyword evidence="3" id="KW-0689">Ribosomal protein</keyword>
<keyword evidence="3" id="KW-0687">Ribonucleoprotein</keyword>
<reference evidence="3" key="1">
    <citation type="submission" date="2025-08" db="UniProtKB">
        <authorList>
            <consortium name="RefSeq"/>
        </authorList>
    </citation>
    <scope>IDENTIFICATION</scope>
    <source>
        <tissue evidence="3">Sperm</tissue>
    </source>
</reference>
<evidence type="ECO:0000313" key="3">
    <source>
        <dbReference type="RefSeq" id="XP_032831111.1"/>
    </source>
</evidence>
<gene>
    <name evidence="3" type="primary">MRPS22</name>
</gene>
<evidence type="ECO:0000313" key="2">
    <source>
        <dbReference type="Proteomes" id="UP001318040"/>
    </source>
</evidence>
<protein>
    <submittedName>
        <fullName evidence="3">28S ribosomal protein S22, mitochondrial</fullName>
    </submittedName>
</protein>
<dbReference type="CTD" id="56945"/>